<evidence type="ECO:0000256" key="5">
    <source>
        <dbReference type="SAM" id="Phobius"/>
    </source>
</evidence>
<organism evidence="6 7">
    <name type="scientific">Bifidobacterium longum</name>
    <dbReference type="NCBI Taxonomy" id="216816"/>
    <lineage>
        <taxon>Bacteria</taxon>
        <taxon>Bacillati</taxon>
        <taxon>Actinomycetota</taxon>
        <taxon>Actinomycetes</taxon>
        <taxon>Bifidobacteriales</taxon>
        <taxon>Bifidobacteriaceae</taxon>
        <taxon>Bifidobacterium</taxon>
    </lineage>
</organism>
<dbReference type="GO" id="GO:0015108">
    <property type="term" value="F:chloride transmembrane transporter activity"/>
    <property type="evidence" value="ECO:0007669"/>
    <property type="project" value="InterPro"/>
</dbReference>
<keyword evidence="3 5" id="KW-1133">Transmembrane helix</keyword>
<dbReference type="SUPFAM" id="SSF81340">
    <property type="entry name" value="Clc chloride channel"/>
    <property type="match status" value="1"/>
</dbReference>
<proteinExistence type="predicted"/>
<dbReference type="RefSeq" id="WP_181897098.1">
    <property type="nucleotide sequence ID" value="NZ_NJNR01000089.1"/>
</dbReference>
<feature type="transmembrane region" description="Helical" evidence="5">
    <location>
        <begin position="192"/>
        <end position="213"/>
    </location>
</feature>
<gene>
    <name evidence="6" type="ORF">CE169_11020</name>
</gene>
<comment type="subcellular location">
    <subcellularLocation>
        <location evidence="1">Membrane</location>
        <topology evidence="1">Multi-pass membrane protein</topology>
    </subcellularLocation>
</comment>
<evidence type="ECO:0000256" key="1">
    <source>
        <dbReference type="ARBA" id="ARBA00004141"/>
    </source>
</evidence>
<name>A0A3D8TWK1_BIFLN</name>
<feature type="transmembrane region" description="Helical" evidence="5">
    <location>
        <begin position="134"/>
        <end position="153"/>
    </location>
</feature>
<dbReference type="Pfam" id="PF00654">
    <property type="entry name" value="Voltage_CLC"/>
    <property type="match status" value="1"/>
</dbReference>
<dbReference type="InterPro" id="IPR001807">
    <property type="entry name" value="ClC"/>
</dbReference>
<protein>
    <submittedName>
        <fullName evidence="6">Chloride channel protein</fullName>
    </submittedName>
</protein>
<keyword evidence="4 5" id="KW-0472">Membrane</keyword>
<dbReference type="InterPro" id="IPR014743">
    <property type="entry name" value="Cl-channel_core"/>
</dbReference>
<evidence type="ECO:0000313" key="6">
    <source>
        <dbReference type="EMBL" id="RDX03584.1"/>
    </source>
</evidence>
<keyword evidence="2 5" id="KW-0812">Transmembrane</keyword>
<dbReference type="Gene3D" id="1.10.3080.10">
    <property type="entry name" value="Clc chloride channel"/>
    <property type="match status" value="1"/>
</dbReference>
<evidence type="ECO:0000256" key="2">
    <source>
        <dbReference type="ARBA" id="ARBA00022692"/>
    </source>
</evidence>
<evidence type="ECO:0000256" key="3">
    <source>
        <dbReference type="ARBA" id="ARBA00022989"/>
    </source>
</evidence>
<evidence type="ECO:0000313" key="7">
    <source>
        <dbReference type="Proteomes" id="UP000257074"/>
    </source>
</evidence>
<reference evidence="6 7" key="1">
    <citation type="journal article" date="2017" name="Anaerobe">
        <title>Quantification, isolation and characterization of Bifidobacterium from the vaginal microbiomes of reproductive aged women.</title>
        <authorList>
            <person name="Freitas A.C."/>
            <person name="Hill J.E."/>
        </authorList>
    </citation>
    <scope>NUCLEOTIDE SEQUENCE [LARGE SCALE GENOMIC DNA]</scope>
    <source>
        <strain evidence="6 7">N6D05</strain>
    </source>
</reference>
<feature type="non-terminal residue" evidence="6">
    <location>
        <position position="1"/>
    </location>
</feature>
<sequence length="216" mass="21461">ITGLVATVVPQVMGNGRAAAQLGFSTFIPETAGTAGAMQSASSAAASPWNLLTGGGNVSDSASGGGAGSGMASFWAMLQGGSGPSGSVMNAGFPLSQSNIWMLLGVLALTFVAKALVTLMTIRSGASGGVLQPGIALGSTLGAMLGLVWILMFPTDSVTACALIGAASLLSASQQAPLMAMCLVMELSEAPITFFVPVGMAVAMSSLISKWLLSRK</sequence>
<dbReference type="Proteomes" id="UP000257074">
    <property type="component" value="Unassembled WGS sequence"/>
</dbReference>
<feature type="transmembrane region" description="Helical" evidence="5">
    <location>
        <begin position="100"/>
        <end position="122"/>
    </location>
</feature>
<accession>A0A3D8TWK1</accession>
<dbReference type="AlphaFoldDB" id="A0A3D8TWK1"/>
<evidence type="ECO:0000256" key="4">
    <source>
        <dbReference type="ARBA" id="ARBA00023136"/>
    </source>
</evidence>
<dbReference type="GO" id="GO:0016020">
    <property type="term" value="C:membrane"/>
    <property type="evidence" value="ECO:0007669"/>
    <property type="project" value="UniProtKB-SubCell"/>
</dbReference>
<dbReference type="EMBL" id="NJNR01000089">
    <property type="protein sequence ID" value="RDX03584.1"/>
    <property type="molecule type" value="Genomic_DNA"/>
</dbReference>
<comment type="caution">
    <text evidence="6">The sequence shown here is derived from an EMBL/GenBank/DDBJ whole genome shotgun (WGS) entry which is preliminary data.</text>
</comment>